<organism evidence="3 4">
    <name type="scientific">Peredibacter starrii</name>
    <dbReference type="NCBI Taxonomy" id="28202"/>
    <lineage>
        <taxon>Bacteria</taxon>
        <taxon>Pseudomonadati</taxon>
        <taxon>Bdellovibrionota</taxon>
        <taxon>Bacteriovoracia</taxon>
        <taxon>Bacteriovoracales</taxon>
        <taxon>Bacteriovoracaceae</taxon>
        <taxon>Peredibacter</taxon>
    </lineage>
</organism>
<dbReference type="KEGG" id="psti:SOO65_04255"/>
<dbReference type="RefSeq" id="WP_321397472.1">
    <property type="nucleotide sequence ID" value="NZ_CP139487.1"/>
</dbReference>
<protein>
    <submittedName>
        <fullName evidence="3">Uncharacterized protein</fullName>
    </submittedName>
</protein>
<accession>A0AAX4HRT9</accession>
<proteinExistence type="predicted"/>
<feature type="region of interest" description="Disordered" evidence="1">
    <location>
        <begin position="112"/>
        <end position="139"/>
    </location>
</feature>
<evidence type="ECO:0000313" key="3">
    <source>
        <dbReference type="EMBL" id="WPU65951.1"/>
    </source>
</evidence>
<sequence>MKRLTCLLMAMLMITTTVFAQESESIDTSFSNPTSMTDEQMTKAKEFNHTGIKDRAYKEGCAKLDDCKADEDGLPLETIIGKAYALIFGGLVGGMGGPTLAMKKDGAAATAKTDVKPGGDVAAPAPAEGATKGTDAAKKDESRPDYCMYAAMAWETLGGFIQSDLQKKAEGKASGIGDVQLQSLISLKETHKARKTTATWQAGIYGAVSACYGAMAFTGVQTDWKYWAKLGGAVALTGLYVKKAAKHAKASKKVQEVIDSLPKTGECNPWTNTPCFCKELTSKDYFPAEYQEVCVLNNGNIETPKVALGCGTVTDGKVSYDKECKCKQTNSCMKSSLKAYNPNFDISKNFMNTSNAGFDLLGSGDFDQAKLDSYSTSAAALASGLKPKKGAVPSVSLNAEQKKIADSMAQHMPANIAALAAASGRSANPSGIQEASGKSASVSKLSPALKEKLGEALDVNYKVGGSGFGNSADEPEFSFSGLPGQAPAASNGTEVISFAEQAVSKADVSNAPETPIFDIISNRYRRSGWDKLQTLEK</sequence>
<gene>
    <name evidence="3" type="ORF">SOO65_04255</name>
</gene>
<evidence type="ECO:0000256" key="2">
    <source>
        <dbReference type="SAM" id="SignalP"/>
    </source>
</evidence>
<feature type="chain" id="PRO_5043455595" evidence="2">
    <location>
        <begin position="21"/>
        <end position="537"/>
    </location>
</feature>
<reference evidence="3 4" key="1">
    <citation type="submission" date="2023-11" db="EMBL/GenBank/DDBJ databases">
        <title>Peredibacter starrii A3.12.</title>
        <authorList>
            <person name="Mitchell R.J."/>
        </authorList>
    </citation>
    <scope>NUCLEOTIDE SEQUENCE [LARGE SCALE GENOMIC DNA]</scope>
    <source>
        <strain evidence="3 4">A3.12</strain>
    </source>
</reference>
<feature type="signal peptide" evidence="2">
    <location>
        <begin position="1"/>
        <end position="20"/>
    </location>
</feature>
<dbReference type="EMBL" id="CP139487">
    <property type="protein sequence ID" value="WPU65951.1"/>
    <property type="molecule type" value="Genomic_DNA"/>
</dbReference>
<evidence type="ECO:0000313" key="4">
    <source>
        <dbReference type="Proteomes" id="UP001324634"/>
    </source>
</evidence>
<keyword evidence="4" id="KW-1185">Reference proteome</keyword>
<dbReference type="Proteomes" id="UP001324634">
    <property type="component" value="Chromosome"/>
</dbReference>
<dbReference type="AlphaFoldDB" id="A0AAX4HRT9"/>
<keyword evidence="2" id="KW-0732">Signal</keyword>
<evidence type="ECO:0000256" key="1">
    <source>
        <dbReference type="SAM" id="MobiDB-lite"/>
    </source>
</evidence>
<name>A0AAX4HRT9_9BACT</name>